<dbReference type="SUPFAM" id="SSF53822">
    <property type="entry name" value="Periplasmic binding protein-like I"/>
    <property type="match status" value="1"/>
</dbReference>
<evidence type="ECO:0000313" key="2">
    <source>
        <dbReference type="Proteomes" id="UP000680865"/>
    </source>
</evidence>
<proteinExistence type="predicted"/>
<name>A0A919SEN4_9ACTN</name>
<comment type="caution">
    <text evidence="1">The sequence shown here is derived from an EMBL/GenBank/DDBJ whole genome shotgun (WGS) entry which is preliminary data.</text>
</comment>
<organism evidence="1 2">
    <name type="scientific">Winogradskya consettensis</name>
    <dbReference type="NCBI Taxonomy" id="113560"/>
    <lineage>
        <taxon>Bacteria</taxon>
        <taxon>Bacillati</taxon>
        <taxon>Actinomycetota</taxon>
        <taxon>Actinomycetes</taxon>
        <taxon>Micromonosporales</taxon>
        <taxon>Micromonosporaceae</taxon>
        <taxon>Winogradskya</taxon>
    </lineage>
</organism>
<protein>
    <submittedName>
        <fullName evidence="1">Uncharacterized protein</fullName>
    </submittedName>
</protein>
<dbReference type="AlphaFoldDB" id="A0A919SEN4"/>
<gene>
    <name evidence="1" type="ORF">Aco04nite_20340</name>
</gene>
<dbReference type="InterPro" id="IPR028082">
    <property type="entry name" value="Peripla_BP_I"/>
</dbReference>
<sequence>MSGGRPKGRAGIPLLCLVRPDDQGSLLQAVDRYLRGGDQAGSRRAVIPHALYGYENPGTGNHDTAPPTMQDVDDVRRVLVELSRKLSKGANSGQGQILFQRLWLLNWLMNQDVDVEQDNARPVLLRGLRDRDASRGQSSDAAGTGGDPLAELADRVPNQWVALVVWVAVRYFRPLWFPMKASGRIAWTGAEYRWARRQPHLAPHDPGSFIGFAERLTAAARGEEDPEQLLRLLVNAFLADLRAAYRRRLWHPSGARHTAYAVVLLDGVTAANGGCRLLQLINDVRNDTGLFDPLLVIAKGEDAPLVAGVTAPAADTATVYRRWGYRIVADSRARIHNAWFMTLAVPPRPGGPARGTGGEALGVTPPLGVDRAPLWSRTWVVLTVMMLLIGVPAGLAYRRWSAGVAAFSAAHCGLGDQDPDAANLTTIDGECIGVSATGHAFQPGAARTSDVLSKIGWLNRLAEAKRETSGRPLISVAFIGILSRPGAPDATLISRREELEGIAAAQLRQLQLAGNDSPIVRVLVGNAGNDMRHGPEVARILHTIAETDRTVAGVVGLDQSRAATQRTIRALSAYGIPMVAATLSADVLDELTPMYFQVAPDNRRQADFVAGYADMLRPAGGDLPRRYRLVRSADPDDTYAVSLAGDLTRSLGEHGFATDGDRAIQPISAATTLDGTAEPRKVGGTFCGYPGIVVFAGRSEDFEQFVTGLGAACGTDRARLPQIIAGDDISEYVADVPRRNLQNTVSFDFVSFALGAEQCANGPGTVDLDSARRDLAATVQETFPGQPNYFAMSCAELSQPSLDGHAPLSYDSVMAIVRAVEYLREPTGTDADVPVTPQTVWTGLHEVAFDGTSGRIDFRTGQVTAAKAILMLRSLPGGVAGPEVEQRVACRTAGTAPVCAVGKPARPRPAAAG</sequence>
<evidence type="ECO:0000313" key="1">
    <source>
        <dbReference type="EMBL" id="GIM70446.1"/>
    </source>
</evidence>
<accession>A0A919SEN4</accession>
<reference evidence="1" key="1">
    <citation type="submission" date="2021-03" db="EMBL/GenBank/DDBJ databases">
        <title>Whole genome shotgun sequence of Actinoplanes consettensis NBRC 14913.</title>
        <authorList>
            <person name="Komaki H."/>
            <person name="Tamura T."/>
        </authorList>
    </citation>
    <scope>NUCLEOTIDE SEQUENCE</scope>
    <source>
        <strain evidence="1">NBRC 14913</strain>
    </source>
</reference>
<dbReference type="Proteomes" id="UP000680865">
    <property type="component" value="Unassembled WGS sequence"/>
</dbReference>
<dbReference type="Gene3D" id="3.40.50.2300">
    <property type="match status" value="1"/>
</dbReference>
<dbReference type="EMBL" id="BOQP01000008">
    <property type="protein sequence ID" value="GIM70446.1"/>
    <property type="molecule type" value="Genomic_DNA"/>
</dbReference>
<keyword evidence="2" id="KW-1185">Reference proteome</keyword>